<keyword evidence="2" id="KW-0812">Transmembrane</keyword>
<dbReference type="AlphaFoldDB" id="A0A7J7GPL5"/>
<proteinExistence type="predicted"/>
<dbReference type="Proteomes" id="UP000593564">
    <property type="component" value="Unassembled WGS sequence"/>
</dbReference>
<accession>A0A7J7GPL5</accession>
<evidence type="ECO:0000313" key="3">
    <source>
        <dbReference type="EMBL" id="KAF5942743.1"/>
    </source>
</evidence>
<dbReference type="PANTHER" id="PTHR34291">
    <property type="entry name" value="HYDROXYPROLINE-RICH GLYCOPROTEIN FAMILY PROTEIN"/>
    <property type="match status" value="1"/>
</dbReference>
<keyword evidence="2" id="KW-0472">Membrane</keyword>
<comment type="caution">
    <text evidence="3">The sequence shown here is derived from an EMBL/GenBank/DDBJ whole genome shotgun (WGS) entry which is preliminary data.</text>
</comment>
<evidence type="ECO:0008006" key="5">
    <source>
        <dbReference type="Google" id="ProtNLM"/>
    </source>
</evidence>
<evidence type="ECO:0000313" key="4">
    <source>
        <dbReference type="Proteomes" id="UP000593564"/>
    </source>
</evidence>
<protein>
    <recommendedName>
        <fullName evidence="5">Hydroxyproline-rich glycoprotein family protein</fullName>
    </recommendedName>
</protein>
<evidence type="ECO:0000256" key="1">
    <source>
        <dbReference type="SAM" id="MobiDB-lite"/>
    </source>
</evidence>
<reference evidence="4" key="1">
    <citation type="journal article" date="2020" name="Nat. Commun.">
        <title>Genome assembly of wild tea tree DASZ reveals pedigree and selection history of tea varieties.</title>
        <authorList>
            <person name="Zhang W."/>
            <person name="Zhang Y."/>
            <person name="Qiu H."/>
            <person name="Guo Y."/>
            <person name="Wan H."/>
            <person name="Zhang X."/>
            <person name="Scossa F."/>
            <person name="Alseekh S."/>
            <person name="Zhang Q."/>
            <person name="Wang P."/>
            <person name="Xu L."/>
            <person name="Schmidt M.H."/>
            <person name="Jia X."/>
            <person name="Li D."/>
            <person name="Zhu A."/>
            <person name="Guo F."/>
            <person name="Chen W."/>
            <person name="Ni D."/>
            <person name="Usadel B."/>
            <person name="Fernie A.R."/>
            <person name="Wen W."/>
        </authorList>
    </citation>
    <scope>NUCLEOTIDE SEQUENCE [LARGE SCALE GENOMIC DNA]</scope>
    <source>
        <strain evidence="4">cv. G240</strain>
    </source>
</reference>
<dbReference type="PANTHER" id="PTHR34291:SF5">
    <property type="entry name" value="HYDROXYPROLINE-RICH GLYCOPROTEIN FAMILY PROTEIN"/>
    <property type="match status" value="1"/>
</dbReference>
<organism evidence="3 4">
    <name type="scientific">Camellia sinensis</name>
    <name type="common">Tea plant</name>
    <name type="synonym">Thea sinensis</name>
    <dbReference type="NCBI Taxonomy" id="4442"/>
    <lineage>
        <taxon>Eukaryota</taxon>
        <taxon>Viridiplantae</taxon>
        <taxon>Streptophyta</taxon>
        <taxon>Embryophyta</taxon>
        <taxon>Tracheophyta</taxon>
        <taxon>Spermatophyta</taxon>
        <taxon>Magnoliopsida</taxon>
        <taxon>eudicotyledons</taxon>
        <taxon>Gunneridae</taxon>
        <taxon>Pentapetalae</taxon>
        <taxon>asterids</taxon>
        <taxon>Ericales</taxon>
        <taxon>Theaceae</taxon>
        <taxon>Camellia</taxon>
    </lineage>
</organism>
<keyword evidence="2" id="KW-1133">Transmembrane helix</keyword>
<feature type="transmembrane region" description="Helical" evidence="2">
    <location>
        <begin position="20"/>
        <end position="42"/>
    </location>
</feature>
<evidence type="ECO:0000256" key="2">
    <source>
        <dbReference type="SAM" id="Phobius"/>
    </source>
</evidence>
<feature type="compositionally biased region" description="Polar residues" evidence="1">
    <location>
        <begin position="58"/>
        <end position="68"/>
    </location>
</feature>
<name>A0A7J7GPL5_CAMSI</name>
<reference evidence="3 4" key="2">
    <citation type="submission" date="2020-07" db="EMBL/GenBank/DDBJ databases">
        <title>Genome assembly of wild tea tree DASZ reveals pedigree and selection history of tea varieties.</title>
        <authorList>
            <person name="Zhang W."/>
        </authorList>
    </citation>
    <scope>NUCLEOTIDE SEQUENCE [LARGE SCALE GENOMIC DNA]</scope>
    <source>
        <strain evidence="4">cv. G240</strain>
        <tissue evidence="3">Leaf</tissue>
    </source>
</reference>
<dbReference type="EMBL" id="JACBKZ010000009">
    <property type="protein sequence ID" value="KAF5942743.1"/>
    <property type="molecule type" value="Genomic_DNA"/>
</dbReference>
<keyword evidence="4" id="KW-1185">Reference proteome</keyword>
<feature type="region of interest" description="Disordered" evidence="1">
    <location>
        <begin position="58"/>
        <end position="78"/>
    </location>
</feature>
<gene>
    <name evidence="3" type="ORF">HYC85_020385</name>
</gene>
<dbReference type="InterPro" id="IPR037699">
    <property type="entry name" value="At5g65660-like"/>
</dbReference>
<sequence length="125" mass="13775">MGVEEGSSSSLSRPSIGYPLGLALLMVMLLCMSGFFSCCYHWDKLRSLLLLHSSTVENRTSQSQQLTPHSLLPKTTLKEEKNQSESLTVLMPGDKFPKFVALPSPCLKQNLNNTSKTTTLPSFPV</sequence>